<protein>
    <submittedName>
        <fullName evidence="2">Uncharacterized protein</fullName>
    </submittedName>
</protein>
<accession>A0A0A8ZYD4</accession>
<dbReference type="EMBL" id="GBRH01255167">
    <property type="protein sequence ID" value="JAD42728.1"/>
    <property type="molecule type" value="Transcribed_RNA"/>
</dbReference>
<reference evidence="2" key="2">
    <citation type="journal article" date="2015" name="Data Brief">
        <title>Shoot transcriptome of the giant reed, Arundo donax.</title>
        <authorList>
            <person name="Barrero R.A."/>
            <person name="Guerrero F.D."/>
            <person name="Moolhuijzen P."/>
            <person name="Goolsby J.A."/>
            <person name="Tidwell J."/>
            <person name="Bellgard S.E."/>
            <person name="Bellgard M.I."/>
        </authorList>
    </citation>
    <scope>NUCLEOTIDE SEQUENCE</scope>
    <source>
        <tissue evidence="2">Shoot tissue taken approximately 20 cm above the soil surface</tissue>
    </source>
</reference>
<organism evidence="2">
    <name type="scientific">Arundo donax</name>
    <name type="common">Giant reed</name>
    <name type="synonym">Donax arundinaceus</name>
    <dbReference type="NCBI Taxonomy" id="35708"/>
    <lineage>
        <taxon>Eukaryota</taxon>
        <taxon>Viridiplantae</taxon>
        <taxon>Streptophyta</taxon>
        <taxon>Embryophyta</taxon>
        <taxon>Tracheophyta</taxon>
        <taxon>Spermatophyta</taxon>
        <taxon>Magnoliopsida</taxon>
        <taxon>Liliopsida</taxon>
        <taxon>Poales</taxon>
        <taxon>Poaceae</taxon>
        <taxon>PACMAD clade</taxon>
        <taxon>Arundinoideae</taxon>
        <taxon>Arundineae</taxon>
        <taxon>Arundo</taxon>
    </lineage>
</organism>
<reference evidence="2" key="1">
    <citation type="submission" date="2014-09" db="EMBL/GenBank/DDBJ databases">
        <authorList>
            <person name="Magalhaes I.L.F."/>
            <person name="Oliveira U."/>
            <person name="Santos F.R."/>
            <person name="Vidigal T.H.D.A."/>
            <person name="Brescovit A.D."/>
            <person name="Santos A.J."/>
        </authorList>
    </citation>
    <scope>NUCLEOTIDE SEQUENCE</scope>
    <source>
        <tissue evidence="2">Shoot tissue taken approximately 20 cm above the soil surface</tissue>
    </source>
</reference>
<proteinExistence type="predicted"/>
<sequence>MMQRRYEKYEDPVQAHLYYLLHLGPELSFNNCTNTCTTRSSTRWGGAGVAPEEQAGLLRGADGRGPSGGAE</sequence>
<evidence type="ECO:0000256" key="1">
    <source>
        <dbReference type="SAM" id="MobiDB-lite"/>
    </source>
</evidence>
<name>A0A0A8ZYD4_ARUDO</name>
<feature type="region of interest" description="Disordered" evidence="1">
    <location>
        <begin position="40"/>
        <end position="71"/>
    </location>
</feature>
<dbReference type="AlphaFoldDB" id="A0A0A8ZYD4"/>
<evidence type="ECO:0000313" key="2">
    <source>
        <dbReference type="EMBL" id="JAD42728.1"/>
    </source>
</evidence>